<comment type="caution">
    <text evidence="1">The sequence shown here is derived from an EMBL/GenBank/DDBJ whole genome shotgun (WGS) entry which is preliminary data.</text>
</comment>
<evidence type="ECO:0000313" key="2">
    <source>
        <dbReference type="Proteomes" id="UP000540787"/>
    </source>
</evidence>
<sequence length="79" mass="8645">MSNANDGPMVNGSQSICGQRIMAVTCSTPAFDLRLDFENRHSLVVHCGAIGRDYEDCYTFGTPLGHYVIDLEGELSFEA</sequence>
<evidence type="ECO:0000313" key="1">
    <source>
        <dbReference type="EMBL" id="MBB6136323.1"/>
    </source>
</evidence>
<keyword evidence="2" id="KW-1185">Reference proteome</keyword>
<organism evidence="1 2">
    <name type="scientific">Massilia aurea</name>
    <dbReference type="NCBI Taxonomy" id="373040"/>
    <lineage>
        <taxon>Bacteria</taxon>
        <taxon>Pseudomonadati</taxon>
        <taxon>Pseudomonadota</taxon>
        <taxon>Betaproteobacteria</taxon>
        <taxon>Burkholderiales</taxon>
        <taxon>Oxalobacteraceae</taxon>
        <taxon>Telluria group</taxon>
        <taxon>Massilia</taxon>
    </lineage>
</organism>
<name>A0A7W9X4R5_9BURK</name>
<gene>
    <name evidence="1" type="ORF">HD842_004501</name>
</gene>
<protein>
    <submittedName>
        <fullName evidence="1">Uncharacterized protein</fullName>
    </submittedName>
</protein>
<dbReference type="Proteomes" id="UP000540787">
    <property type="component" value="Unassembled WGS sequence"/>
</dbReference>
<dbReference type="RefSeq" id="WP_183557775.1">
    <property type="nucleotide sequence ID" value="NZ_JACHBX010000006.1"/>
</dbReference>
<dbReference type="AlphaFoldDB" id="A0A7W9X4R5"/>
<accession>A0A7W9X4R5</accession>
<proteinExistence type="predicted"/>
<reference evidence="1 2" key="1">
    <citation type="submission" date="2020-08" db="EMBL/GenBank/DDBJ databases">
        <title>The Agave Microbiome: Exploring the role of microbial communities in plant adaptations to desert environments.</title>
        <authorList>
            <person name="Partida-Martinez L.P."/>
        </authorList>
    </citation>
    <scope>NUCLEOTIDE SEQUENCE [LARGE SCALE GENOMIC DNA]</scope>
    <source>
        <strain evidence="1 2">AT3.2</strain>
    </source>
</reference>
<dbReference type="EMBL" id="JACHBX010000006">
    <property type="protein sequence ID" value="MBB6136323.1"/>
    <property type="molecule type" value="Genomic_DNA"/>
</dbReference>